<dbReference type="EnsemblMetazoa" id="PPAI006875-RA">
    <property type="protein sequence ID" value="PPAI006875-PA"/>
    <property type="gene ID" value="PPAI006875"/>
</dbReference>
<sequence>FFFFFFFLYPWHHHSQPSSCLSDKEEDEIYGFGYGVFAPRVARGALQSTINSQQHPSHTNSQHPQYQQSQNSSIQPAIQQSCLSPRSAYFYEFPPTEGRETTKKRLTLARLLKGLKTVNRRDRTNNQNTGTTQLI</sequence>
<dbReference type="EMBL" id="AJVK01058941">
    <property type="status" value="NOT_ANNOTATED_CDS"/>
    <property type="molecule type" value="Genomic_DNA"/>
</dbReference>
<evidence type="ECO:0000313" key="2">
    <source>
        <dbReference type="Proteomes" id="UP000092462"/>
    </source>
</evidence>
<name>A0A1B0DFR4_PHLPP</name>
<dbReference type="Proteomes" id="UP000092462">
    <property type="component" value="Unassembled WGS sequence"/>
</dbReference>
<dbReference type="VEuPathDB" id="VectorBase:PPAI006875"/>
<keyword evidence="2" id="KW-1185">Reference proteome</keyword>
<organism evidence="1 2">
    <name type="scientific">Phlebotomus papatasi</name>
    <name type="common">Sandfly</name>
    <dbReference type="NCBI Taxonomy" id="29031"/>
    <lineage>
        <taxon>Eukaryota</taxon>
        <taxon>Metazoa</taxon>
        <taxon>Ecdysozoa</taxon>
        <taxon>Arthropoda</taxon>
        <taxon>Hexapoda</taxon>
        <taxon>Insecta</taxon>
        <taxon>Pterygota</taxon>
        <taxon>Neoptera</taxon>
        <taxon>Endopterygota</taxon>
        <taxon>Diptera</taxon>
        <taxon>Nematocera</taxon>
        <taxon>Psychodoidea</taxon>
        <taxon>Psychodidae</taxon>
        <taxon>Phlebotomus</taxon>
        <taxon>Phlebotomus</taxon>
    </lineage>
</organism>
<proteinExistence type="predicted"/>
<reference evidence="1" key="1">
    <citation type="submission" date="2022-08" db="UniProtKB">
        <authorList>
            <consortium name="EnsemblMetazoa"/>
        </authorList>
    </citation>
    <scope>IDENTIFICATION</scope>
    <source>
        <strain evidence="1">Israel</strain>
    </source>
</reference>
<accession>A0A1B0DFR4</accession>
<evidence type="ECO:0000313" key="1">
    <source>
        <dbReference type="EnsemblMetazoa" id="PPAI006875-PA"/>
    </source>
</evidence>
<dbReference type="VEuPathDB" id="VectorBase:PPAPM1_006711"/>
<protein>
    <submittedName>
        <fullName evidence="1">Uncharacterized protein</fullName>
    </submittedName>
</protein>
<dbReference type="AlphaFoldDB" id="A0A1B0DFR4"/>